<dbReference type="OrthoDB" id="652816at2759"/>
<evidence type="ECO:0000256" key="4">
    <source>
        <dbReference type="ARBA" id="ARBA00023125"/>
    </source>
</evidence>
<sequence>MEQLKSISSSEGFEDDLIKELFNNESPLFMPYQETSMETNSNTSTDSTINPQIVSALHSSPTIQDDIERALLYPNYGIQLEATSEACREQESKHAMRIKCCGNVMSDDGYKWRKYGQKSIKNSPHPRSYYRCTNPRCSAKKQVERSSDDPDILIITYEGLHLHFAYPFLLLNPLDQIDPPTKKQKGQRPISPAQDYSAEANQIFSSSPVLGELDGPELPGPQGLLEDVVPLLIRKPLVNAAFSNSSSSESHSSSPTSHASFSWSLDDSSLGFRTNM</sequence>
<dbReference type="PANTHER" id="PTHR31221">
    <property type="entry name" value="WRKY TRANSCRIPTION FACTOR PROTEIN 1-RELATED"/>
    <property type="match status" value="1"/>
</dbReference>
<keyword evidence="10" id="KW-1185">Reference proteome</keyword>
<evidence type="ECO:0000256" key="7">
    <source>
        <dbReference type="SAM" id="MobiDB-lite"/>
    </source>
</evidence>
<organism evidence="9 10">
    <name type="scientific">Olea europaea subsp. europaea</name>
    <dbReference type="NCBI Taxonomy" id="158383"/>
    <lineage>
        <taxon>Eukaryota</taxon>
        <taxon>Viridiplantae</taxon>
        <taxon>Streptophyta</taxon>
        <taxon>Embryophyta</taxon>
        <taxon>Tracheophyta</taxon>
        <taxon>Spermatophyta</taxon>
        <taxon>Magnoliopsida</taxon>
        <taxon>eudicotyledons</taxon>
        <taxon>Gunneridae</taxon>
        <taxon>Pentapetalae</taxon>
        <taxon>asterids</taxon>
        <taxon>lamiids</taxon>
        <taxon>Lamiales</taxon>
        <taxon>Oleaceae</taxon>
        <taxon>Oleeae</taxon>
        <taxon>Olea</taxon>
    </lineage>
</organism>
<protein>
    <submittedName>
        <fullName evidence="9">Probable WRKY transcription factor 49</fullName>
    </submittedName>
</protein>
<dbReference type="FunFam" id="2.20.25.80:FF:000006">
    <property type="entry name" value="WRKY transcription factor"/>
    <property type="match status" value="1"/>
</dbReference>
<evidence type="ECO:0000256" key="3">
    <source>
        <dbReference type="ARBA" id="ARBA00023015"/>
    </source>
</evidence>
<feature type="region of interest" description="Disordered" evidence="7">
    <location>
        <begin position="243"/>
        <end position="263"/>
    </location>
</feature>
<evidence type="ECO:0000259" key="8">
    <source>
        <dbReference type="PROSITE" id="PS50811"/>
    </source>
</evidence>
<evidence type="ECO:0000256" key="1">
    <source>
        <dbReference type="ARBA" id="ARBA00004123"/>
    </source>
</evidence>
<dbReference type="SUPFAM" id="SSF118290">
    <property type="entry name" value="WRKY DNA-binding domain"/>
    <property type="match status" value="1"/>
</dbReference>
<dbReference type="GO" id="GO:0003700">
    <property type="term" value="F:DNA-binding transcription factor activity"/>
    <property type="evidence" value="ECO:0007669"/>
    <property type="project" value="InterPro"/>
</dbReference>
<evidence type="ECO:0000256" key="2">
    <source>
        <dbReference type="ARBA" id="ARBA00022737"/>
    </source>
</evidence>
<proteinExistence type="predicted"/>
<dbReference type="PROSITE" id="PS50811">
    <property type="entry name" value="WRKY"/>
    <property type="match status" value="1"/>
</dbReference>
<reference evidence="9 10" key="1">
    <citation type="submission" date="2019-12" db="EMBL/GenBank/DDBJ databases">
        <authorList>
            <person name="Alioto T."/>
            <person name="Alioto T."/>
            <person name="Gomez Garrido J."/>
        </authorList>
    </citation>
    <scope>NUCLEOTIDE SEQUENCE [LARGE SCALE GENOMIC DNA]</scope>
</reference>
<keyword evidence="2" id="KW-0677">Repeat</keyword>
<dbReference type="EMBL" id="CACTIH010003794">
    <property type="protein sequence ID" value="CAA2985166.1"/>
    <property type="molecule type" value="Genomic_DNA"/>
</dbReference>
<dbReference type="Gramene" id="OE9A121809T1">
    <property type="protein sequence ID" value="OE9A121809C1"/>
    <property type="gene ID" value="OE9A121809"/>
</dbReference>
<accession>A0A8S0S1L3</accession>
<dbReference type="InterPro" id="IPR003657">
    <property type="entry name" value="WRKY_dom"/>
</dbReference>
<dbReference type="GO" id="GO:0043565">
    <property type="term" value="F:sequence-specific DNA binding"/>
    <property type="evidence" value="ECO:0007669"/>
    <property type="project" value="InterPro"/>
</dbReference>
<keyword evidence="6" id="KW-0539">Nucleus</keyword>
<dbReference type="PANTHER" id="PTHR31221:SF42">
    <property type="entry name" value="WRKY TRANSCRIPTION FACTOR 49-RELATED"/>
    <property type="match status" value="1"/>
</dbReference>
<dbReference type="Gene3D" id="2.20.25.80">
    <property type="entry name" value="WRKY domain"/>
    <property type="match status" value="1"/>
</dbReference>
<feature type="domain" description="WRKY" evidence="8">
    <location>
        <begin position="101"/>
        <end position="166"/>
    </location>
</feature>
<keyword evidence="4" id="KW-0238">DNA-binding</keyword>
<comment type="subcellular location">
    <subcellularLocation>
        <location evidence="1">Nucleus</location>
    </subcellularLocation>
</comment>
<dbReference type="InterPro" id="IPR036576">
    <property type="entry name" value="WRKY_dom_sf"/>
</dbReference>
<name>A0A8S0S1L3_OLEEU</name>
<keyword evidence="5" id="KW-0804">Transcription</keyword>
<dbReference type="SMART" id="SM00774">
    <property type="entry name" value="WRKY"/>
    <property type="match status" value="1"/>
</dbReference>
<evidence type="ECO:0000313" key="10">
    <source>
        <dbReference type="Proteomes" id="UP000594638"/>
    </source>
</evidence>
<keyword evidence="3" id="KW-0805">Transcription regulation</keyword>
<dbReference type="GO" id="GO:0005634">
    <property type="term" value="C:nucleus"/>
    <property type="evidence" value="ECO:0007669"/>
    <property type="project" value="UniProtKB-SubCell"/>
</dbReference>
<evidence type="ECO:0000256" key="5">
    <source>
        <dbReference type="ARBA" id="ARBA00023163"/>
    </source>
</evidence>
<evidence type="ECO:0000256" key="6">
    <source>
        <dbReference type="ARBA" id="ARBA00023242"/>
    </source>
</evidence>
<gene>
    <name evidence="9" type="ORF">OLEA9_A121809</name>
</gene>
<dbReference type="Pfam" id="PF03106">
    <property type="entry name" value="WRKY"/>
    <property type="match status" value="1"/>
</dbReference>
<evidence type="ECO:0000313" key="9">
    <source>
        <dbReference type="EMBL" id="CAA2985166.1"/>
    </source>
</evidence>
<comment type="caution">
    <text evidence="9">The sequence shown here is derived from an EMBL/GenBank/DDBJ whole genome shotgun (WGS) entry which is preliminary data.</text>
</comment>
<dbReference type="InterPro" id="IPR044810">
    <property type="entry name" value="WRKY_plant"/>
</dbReference>
<dbReference type="AlphaFoldDB" id="A0A8S0S1L3"/>
<dbReference type="Proteomes" id="UP000594638">
    <property type="component" value="Unassembled WGS sequence"/>
</dbReference>